<accession>A0A2U2BXS0</accession>
<dbReference type="OrthoDB" id="9806840at2"/>
<sequence>MMLRLLIAAAAAFGAAAFVTAPARAGEVCNETSFVVEAAKAWRTESGIAAEGWSRILPGGCADMGPDADIDQYLYARSTPAYLGGVREWRGSLEVCVDEADFAFEGVADCEALGLETRGFRRLSEAERTRALLVEPADFGDRADEAGLQRLLQAAGYDIQVIDGYAGRRTRRQVARFESDAGREFDANRAALLEALHAAALERNVEIGLHVCNDADAPLAVAAAQPNSETEGWESRGWWHIEPGACARPIAERLDADDVYFYAVRLDPGAHTPVSRGTERFCIAPARFLAEGRDNCEERGYDEALFRTAPGAENGRIEVRLRDEDFEDAA</sequence>
<evidence type="ECO:0000259" key="2">
    <source>
        <dbReference type="Pfam" id="PF01471"/>
    </source>
</evidence>
<comment type="caution">
    <text evidence="3">The sequence shown here is derived from an EMBL/GenBank/DDBJ whole genome shotgun (WGS) entry which is preliminary data.</text>
</comment>
<gene>
    <name evidence="3" type="ORF">DDZ18_04200</name>
</gene>
<name>A0A2U2BXS0_9PROT</name>
<evidence type="ECO:0000313" key="4">
    <source>
        <dbReference type="Proteomes" id="UP000245168"/>
    </source>
</evidence>
<proteinExistence type="predicted"/>
<keyword evidence="4" id="KW-1185">Reference proteome</keyword>
<feature type="signal peptide" evidence="1">
    <location>
        <begin position="1"/>
        <end position="25"/>
    </location>
</feature>
<dbReference type="AlphaFoldDB" id="A0A2U2BXS0"/>
<dbReference type="SUPFAM" id="SSF47090">
    <property type="entry name" value="PGBD-like"/>
    <property type="match status" value="1"/>
</dbReference>
<dbReference type="InterPro" id="IPR036365">
    <property type="entry name" value="PGBD-like_sf"/>
</dbReference>
<evidence type="ECO:0000256" key="1">
    <source>
        <dbReference type="SAM" id="SignalP"/>
    </source>
</evidence>
<feature type="chain" id="PRO_5015576410" description="Peptidoglycan binding-like domain-containing protein" evidence="1">
    <location>
        <begin position="26"/>
        <end position="330"/>
    </location>
</feature>
<dbReference type="Proteomes" id="UP000245168">
    <property type="component" value="Unassembled WGS sequence"/>
</dbReference>
<organism evidence="3 4">
    <name type="scientific">Marinicauda salina</name>
    <dbReference type="NCBI Taxonomy" id="2135793"/>
    <lineage>
        <taxon>Bacteria</taxon>
        <taxon>Pseudomonadati</taxon>
        <taxon>Pseudomonadota</taxon>
        <taxon>Alphaproteobacteria</taxon>
        <taxon>Maricaulales</taxon>
        <taxon>Maricaulaceae</taxon>
        <taxon>Marinicauda</taxon>
    </lineage>
</organism>
<dbReference type="Pfam" id="PF06282">
    <property type="entry name" value="DUF1036"/>
    <property type="match status" value="2"/>
</dbReference>
<dbReference type="InterPro" id="IPR036366">
    <property type="entry name" value="PGBDSf"/>
</dbReference>
<dbReference type="Gene3D" id="1.10.101.10">
    <property type="entry name" value="PGBD-like superfamily/PGBD"/>
    <property type="match status" value="1"/>
</dbReference>
<protein>
    <recommendedName>
        <fullName evidence="2">Peptidoglycan binding-like domain-containing protein</fullName>
    </recommendedName>
</protein>
<reference evidence="4" key="1">
    <citation type="submission" date="2018-05" db="EMBL/GenBank/DDBJ databases">
        <authorList>
            <person name="Liu B.-T."/>
        </authorList>
    </citation>
    <scope>NUCLEOTIDE SEQUENCE [LARGE SCALE GENOMIC DNA]</scope>
    <source>
        <strain evidence="4">WD6-1</strain>
    </source>
</reference>
<dbReference type="InterPro" id="IPR002477">
    <property type="entry name" value="Peptidoglycan-bd-like"/>
</dbReference>
<keyword evidence="1" id="KW-0732">Signal</keyword>
<dbReference type="Pfam" id="PF01471">
    <property type="entry name" value="PG_binding_1"/>
    <property type="match status" value="1"/>
</dbReference>
<dbReference type="EMBL" id="QEXV01000001">
    <property type="protein sequence ID" value="PWE18800.1"/>
    <property type="molecule type" value="Genomic_DNA"/>
</dbReference>
<dbReference type="InterPro" id="IPR009380">
    <property type="entry name" value="DUF1036"/>
</dbReference>
<evidence type="ECO:0000313" key="3">
    <source>
        <dbReference type="EMBL" id="PWE18800.1"/>
    </source>
</evidence>
<dbReference type="RefSeq" id="WP_109252074.1">
    <property type="nucleotide sequence ID" value="NZ_QEXV01000001.1"/>
</dbReference>
<feature type="domain" description="Peptidoglycan binding-like" evidence="2">
    <location>
        <begin position="148"/>
        <end position="184"/>
    </location>
</feature>